<protein>
    <submittedName>
        <fullName evidence="2">Amidase</fullName>
    </submittedName>
</protein>
<dbReference type="InterPro" id="IPR023631">
    <property type="entry name" value="Amidase_dom"/>
</dbReference>
<dbReference type="PANTHER" id="PTHR43372:SF4">
    <property type="entry name" value="FATTY-ACID AMIDE HYDROLASE 2"/>
    <property type="match status" value="1"/>
</dbReference>
<evidence type="ECO:0000313" key="2">
    <source>
        <dbReference type="EMBL" id="GIJ55773.1"/>
    </source>
</evidence>
<dbReference type="InterPro" id="IPR052739">
    <property type="entry name" value="FAAH2"/>
</dbReference>
<dbReference type="GO" id="GO:0012505">
    <property type="term" value="C:endomembrane system"/>
    <property type="evidence" value="ECO:0007669"/>
    <property type="project" value="TreeGrafter"/>
</dbReference>
<gene>
    <name evidence="2" type="ORF">Vau01_032890</name>
</gene>
<dbReference type="RefSeq" id="WP_203993079.1">
    <property type="nucleotide sequence ID" value="NZ_BOPG01000022.1"/>
</dbReference>
<comment type="caution">
    <text evidence="2">The sequence shown here is derived from an EMBL/GenBank/DDBJ whole genome shotgun (WGS) entry which is preliminary data.</text>
</comment>
<name>A0A8J3Z3S1_9ACTN</name>
<dbReference type="AlphaFoldDB" id="A0A8J3Z3S1"/>
<evidence type="ECO:0000313" key="3">
    <source>
        <dbReference type="Proteomes" id="UP000612585"/>
    </source>
</evidence>
<dbReference type="SUPFAM" id="SSF75304">
    <property type="entry name" value="Amidase signature (AS) enzymes"/>
    <property type="match status" value="1"/>
</dbReference>
<dbReference type="Gene3D" id="3.90.1300.10">
    <property type="entry name" value="Amidase signature (AS) domain"/>
    <property type="match status" value="1"/>
</dbReference>
<feature type="domain" description="Amidase" evidence="1">
    <location>
        <begin position="46"/>
        <end position="309"/>
    </location>
</feature>
<sequence>MWAFGSAAGIARRIAARELSSREVVAACLERIAETAGETGAGSGIALNAIVALRADAALAEAEDADRAAARGEIRGPLHGVPFTVKDWIDVAGLPCAGGRADRRARMPARDATAVARMRAAGGIVLGKTSIGPDNEAYGRTNNPYDPRFSPAGSSSGEAALVGAGGSPLGLGSDSGGSIRQPAHCCGVAGLKPTTGRVPLTGHFPFICALTDPRTVIGPLARHVEDLALVLRVIAGPDGADPSAVPVPLADPDAAGLSGMRVAVYVDHPGTTPDPSVVTATHDAARALEAAGLVVERATPPGLDEVYPITRDYWRRPESDSADEWVADRKPSELTAIDVQRSLFEWDRFRRRMLPFLHEYPLVVSPAAEKPAVPHGADAGRIPYTLTWSLLGNPAVVVRAGTTPDGLPVGVQIAAAPWREDLALAAASIVERASGGWRPPNT</sequence>
<dbReference type="Pfam" id="PF01425">
    <property type="entry name" value="Amidase"/>
    <property type="match status" value="2"/>
</dbReference>
<evidence type="ECO:0000259" key="1">
    <source>
        <dbReference type="Pfam" id="PF01425"/>
    </source>
</evidence>
<dbReference type="PANTHER" id="PTHR43372">
    <property type="entry name" value="FATTY-ACID AMIDE HYDROLASE"/>
    <property type="match status" value="1"/>
</dbReference>
<accession>A0A8J3Z3S1</accession>
<dbReference type="EMBL" id="BOPG01000022">
    <property type="protein sequence ID" value="GIJ55773.1"/>
    <property type="molecule type" value="Genomic_DNA"/>
</dbReference>
<dbReference type="InterPro" id="IPR036928">
    <property type="entry name" value="AS_sf"/>
</dbReference>
<dbReference type="Proteomes" id="UP000612585">
    <property type="component" value="Unassembled WGS sequence"/>
</dbReference>
<reference evidence="2" key="1">
    <citation type="submission" date="2021-01" db="EMBL/GenBank/DDBJ databases">
        <title>Whole genome shotgun sequence of Virgisporangium aurantiacum NBRC 16421.</title>
        <authorList>
            <person name="Komaki H."/>
            <person name="Tamura T."/>
        </authorList>
    </citation>
    <scope>NUCLEOTIDE SEQUENCE</scope>
    <source>
        <strain evidence="2">NBRC 16421</strain>
    </source>
</reference>
<proteinExistence type="predicted"/>
<feature type="domain" description="Amidase" evidence="1">
    <location>
        <begin position="346"/>
        <end position="422"/>
    </location>
</feature>
<keyword evidence="3" id="KW-1185">Reference proteome</keyword>
<organism evidence="2 3">
    <name type="scientific">Virgisporangium aurantiacum</name>
    <dbReference type="NCBI Taxonomy" id="175570"/>
    <lineage>
        <taxon>Bacteria</taxon>
        <taxon>Bacillati</taxon>
        <taxon>Actinomycetota</taxon>
        <taxon>Actinomycetes</taxon>
        <taxon>Micromonosporales</taxon>
        <taxon>Micromonosporaceae</taxon>
        <taxon>Virgisporangium</taxon>
    </lineage>
</organism>